<reference evidence="1" key="1">
    <citation type="submission" date="2023-06" db="EMBL/GenBank/DDBJ databases">
        <title>Genomic analysis of the entomopathogenic nematode Steinernema hermaphroditum.</title>
        <authorList>
            <person name="Schwarz E.M."/>
            <person name="Heppert J.K."/>
            <person name="Baniya A."/>
            <person name="Schwartz H.T."/>
            <person name="Tan C.-H."/>
            <person name="Antoshechkin I."/>
            <person name="Sternberg P.W."/>
            <person name="Goodrich-Blair H."/>
            <person name="Dillman A.R."/>
        </authorList>
    </citation>
    <scope>NUCLEOTIDE SEQUENCE</scope>
    <source>
        <strain evidence="1">PS9179</strain>
        <tissue evidence="1">Whole animal</tissue>
    </source>
</reference>
<name>A0AA39LTQ6_9BILA</name>
<sequence length="1273" mass="140560">MRPFAALAFAIKENTIYFMERRWPHVRIFNFHPQLRGYLPHKNFELFPLLPSSGSYEGVITCIDGQLYCPGYSTLDKQKLHRISRKSLSKCPGQSTLDDQQLERISRKSLSKYPGQSTLDDQQLERIGRKSLFPDVFNLLHRFQRTQSFPVRAFRMRIIVGECTLMAFKNKKIGFRIKVNEQKKTCALLTTFKRFTTLNDSNIRDYILTTSISDQVCTVNAAKNVTGFISGQCTTDRWDCELLEKMRDYCMFVGSDKPDCISSTGVSMEDVECPKGQNRVAVKKEVVLCCPEGEILTEQRNGKALCCPEKKVLKEVLNDTAICCAPTDNYEQGTGLCCPPRLVPSKSSSGSIGCCPSGRIYVNTQNGVDHCCPNGEEFGKREGGIDYCCPEGKIFQEVKNGQSICCSNGLTLKGYHNGIPQCCFADSNYDSASGNCCGKVASLDEWSLAATAKNKIGFRVTIKSKEKKEMTCAFLRQFSRFENRSDPNDYDFILDTKADDNVSCSIRFSHLGSHYDGTFGEEVTVSTAGECTLVAFNNKKIGFRIKVNEEKKTCALLMGFKRFTTLNDSNIRDYILTTSSTDQVCTTRNVTEFISGRCTLDGWDCELLEKMRDYCVFVGSDKPDCISSKAVSMDDIECPKGQHRVAVKKVALLCCPEGETLAEERNGKALCCPEKKVLKEVLNDTAICCAPTDNYEQGTGLCCPPRLVPSKSSSGSIGCCPSGRIYVNTQNGVDHCCPNGEEFGKREGGIDYCCPEGKIFQEVKNGKAICCGRGVARIPASKLTAYFFSNSTVIETTSALMCDVSVYMKFHGVSVSCRIRFSHLGSHYDGTFGEEVGVSRVGECTLMAFKNKKIGFRIKVNEQKKTCALLTTFKRFTTLNDSNIRDYILTTSISDQVCTVNAAKNVTGFISGQCTTDRWDCELLEKMRDYCMFVGSDKPDCISSTGVSMEDVECPKGQNRVAVKKEVVLCCPEGEILTEQRNGKALCCPEKKVLKEVLNDTAICCDPTDNYEQGTGRCCPSRLVLSKSSSGSIGCCPKGKEFAKRVREVDYCCPSNKKLKGIFNGKSICCNPNDNYKTGTSFCCPTGKQYSSGNGLEHCCPSGLVPSKSISGSIGCCPSGRTYVKTQNGVDHCCPNTENFVKREGGIDYCCPNGETFRGKRGGAAICCPNGNIYKEHYNGNKICCPTTDNYKAATGRCCGSGRFYNKNNGVEACCPPNKYAAKAPNGYTDCCKGQNDNLYTFKPEDTTYMICCKPGTMFTFDGKVAECVKNSE</sequence>
<dbReference type="Proteomes" id="UP001175271">
    <property type="component" value="Unassembled WGS sequence"/>
</dbReference>
<organism evidence="1 2">
    <name type="scientific">Steinernema hermaphroditum</name>
    <dbReference type="NCBI Taxonomy" id="289476"/>
    <lineage>
        <taxon>Eukaryota</taxon>
        <taxon>Metazoa</taxon>
        <taxon>Ecdysozoa</taxon>
        <taxon>Nematoda</taxon>
        <taxon>Chromadorea</taxon>
        <taxon>Rhabditida</taxon>
        <taxon>Tylenchina</taxon>
        <taxon>Panagrolaimomorpha</taxon>
        <taxon>Strongyloidoidea</taxon>
        <taxon>Steinernematidae</taxon>
        <taxon>Steinernema</taxon>
    </lineage>
</organism>
<dbReference type="AlphaFoldDB" id="A0AA39LTQ6"/>
<dbReference type="EMBL" id="JAUCMV010000003">
    <property type="protein sequence ID" value="KAK0408964.1"/>
    <property type="molecule type" value="Genomic_DNA"/>
</dbReference>
<evidence type="ECO:0000313" key="2">
    <source>
        <dbReference type="Proteomes" id="UP001175271"/>
    </source>
</evidence>
<keyword evidence="2" id="KW-1185">Reference proteome</keyword>
<proteinExistence type="predicted"/>
<accession>A0AA39LTQ6</accession>
<protein>
    <submittedName>
        <fullName evidence="1">Uncharacterized protein</fullName>
    </submittedName>
</protein>
<evidence type="ECO:0000313" key="1">
    <source>
        <dbReference type="EMBL" id="KAK0408964.1"/>
    </source>
</evidence>
<comment type="caution">
    <text evidence="1">The sequence shown here is derived from an EMBL/GenBank/DDBJ whole genome shotgun (WGS) entry which is preliminary data.</text>
</comment>
<gene>
    <name evidence="1" type="ORF">QR680_004262</name>
</gene>